<feature type="compositionally biased region" description="Polar residues" evidence="1">
    <location>
        <begin position="302"/>
        <end position="330"/>
    </location>
</feature>
<reference evidence="2" key="1">
    <citation type="submission" date="2021-06" db="EMBL/GenBank/DDBJ databases">
        <authorList>
            <person name="Hodson N. C."/>
            <person name="Mongue J. A."/>
            <person name="Jaron S. K."/>
        </authorList>
    </citation>
    <scope>NUCLEOTIDE SEQUENCE</scope>
</reference>
<evidence type="ECO:0000313" key="2">
    <source>
        <dbReference type="EMBL" id="CAG7785565.1"/>
    </source>
</evidence>
<feature type="compositionally biased region" description="Polar residues" evidence="1">
    <location>
        <begin position="163"/>
        <end position="180"/>
    </location>
</feature>
<proteinExistence type="predicted"/>
<feature type="region of interest" description="Disordered" evidence="1">
    <location>
        <begin position="278"/>
        <end position="370"/>
    </location>
</feature>
<evidence type="ECO:0000313" key="3">
    <source>
        <dbReference type="Proteomes" id="UP000708208"/>
    </source>
</evidence>
<feature type="compositionally biased region" description="Polar residues" evidence="1">
    <location>
        <begin position="357"/>
        <end position="370"/>
    </location>
</feature>
<dbReference type="Proteomes" id="UP000708208">
    <property type="component" value="Unassembled WGS sequence"/>
</dbReference>
<dbReference type="AlphaFoldDB" id="A0A8J2KFF9"/>
<organism evidence="2 3">
    <name type="scientific">Allacma fusca</name>
    <dbReference type="NCBI Taxonomy" id="39272"/>
    <lineage>
        <taxon>Eukaryota</taxon>
        <taxon>Metazoa</taxon>
        <taxon>Ecdysozoa</taxon>
        <taxon>Arthropoda</taxon>
        <taxon>Hexapoda</taxon>
        <taxon>Collembola</taxon>
        <taxon>Symphypleona</taxon>
        <taxon>Sminthuridae</taxon>
        <taxon>Allacma</taxon>
    </lineage>
</organism>
<accession>A0A8J2KFF9</accession>
<gene>
    <name evidence="2" type="ORF">AFUS01_LOCUS24183</name>
</gene>
<protein>
    <submittedName>
        <fullName evidence="2">Uncharacterized protein</fullName>
    </submittedName>
</protein>
<name>A0A8J2KFF9_9HEXA</name>
<keyword evidence="3" id="KW-1185">Reference proteome</keyword>
<feature type="compositionally biased region" description="Polar residues" evidence="1">
    <location>
        <begin position="279"/>
        <end position="290"/>
    </location>
</feature>
<comment type="caution">
    <text evidence="2">The sequence shown here is derived from an EMBL/GenBank/DDBJ whole genome shotgun (WGS) entry which is preliminary data.</text>
</comment>
<feature type="non-terminal residue" evidence="2">
    <location>
        <position position="1"/>
    </location>
</feature>
<sequence length="370" mass="41280">MFVELLDLSGFTISEGEPEPEVCQKAREEVIETTDTEPDIFARVLKRQSLMKQGNEAIARKVQEMFDAASPSKNPQLFVSIPKFRTYTPARKPVSSEPFCYGTPKRQMQFPFNSSIVGTEELITDSPLCSNQTVEQPSSINEFSTNQEEKRQERIIAHVIPTPTRNSTKSLESETQSTTVKDSEKGRGNTPVRMRLSFSSTSSESIPERLISMKEVKTAIIHPRIQHSIVFQAKPKINVVGQRHSGELKDLQPLKAVHSVVPPKLASAPVYRKFPAPVATSSPITTTSKVRPQETPPRHTKSSLARQNTVHRTSMSPSAKSLNTSQSRIPQSPKHFKAPLEHNTHPIPKRKPLAFASSDQSQPRQSITTK</sequence>
<feature type="region of interest" description="Disordered" evidence="1">
    <location>
        <begin position="163"/>
        <end position="203"/>
    </location>
</feature>
<dbReference type="EMBL" id="CAJVCH010298845">
    <property type="protein sequence ID" value="CAG7785565.1"/>
    <property type="molecule type" value="Genomic_DNA"/>
</dbReference>
<evidence type="ECO:0000256" key="1">
    <source>
        <dbReference type="SAM" id="MobiDB-lite"/>
    </source>
</evidence>